<dbReference type="Proteomes" id="UP000694383">
    <property type="component" value="Unplaced"/>
</dbReference>
<dbReference type="SUPFAM" id="SSF56436">
    <property type="entry name" value="C-type lectin-like"/>
    <property type="match status" value="1"/>
</dbReference>
<dbReference type="GeneTree" id="ENSGT00940000156870"/>
<dbReference type="Gene3D" id="3.10.100.10">
    <property type="entry name" value="Mannose-Binding Protein A, subunit A"/>
    <property type="match status" value="1"/>
</dbReference>
<dbReference type="SUPFAM" id="SSF49265">
    <property type="entry name" value="Fibronectin type III"/>
    <property type="match status" value="3"/>
</dbReference>
<evidence type="ECO:0000313" key="4">
    <source>
        <dbReference type="Proteomes" id="UP000694383"/>
    </source>
</evidence>
<keyword evidence="1" id="KW-0677">Repeat</keyword>
<name>A0A8C7WPU8_9TELE</name>
<dbReference type="CDD" id="cd00063">
    <property type="entry name" value="FN3"/>
    <property type="match status" value="4"/>
</dbReference>
<dbReference type="InterPro" id="IPR003961">
    <property type="entry name" value="FN3_dom"/>
</dbReference>
<dbReference type="InterPro" id="IPR016186">
    <property type="entry name" value="C-type_lectin-like/link_sf"/>
</dbReference>
<reference evidence="3" key="1">
    <citation type="submission" date="2025-08" db="UniProtKB">
        <authorList>
            <consortium name="Ensembl"/>
        </authorList>
    </citation>
    <scope>IDENTIFICATION</scope>
</reference>
<dbReference type="SMART" id="SM00060">
    <property type="entry name" value="FN3"/>
    <property type="match status" value="5"/>
</dbReference>
<dbReference type="Pfam" id="PF00041">
    <property type="entry name" value="fn3"/>
    <property type="match status" value="4"/>
</dbReference>
<evidence type="ECO:0000259" key="2">
    <source>
        <dbReference type="PROSITE" id="PS50853"/>
    </source>
</evidence>
<feature type="domain" description="Fibronectin type-III" evidence="2">
    <location>
        <begin position="490"/>
        <end position="577"/>
    </location>
</feature>
<dbReference type="PANTHER" id="PTHR46708">
    <property type="entry name" value="TENASCIN"/>
    <property type="match status" value="1"/>
</dbReference>
<dbReference type="PROSITE" id="PS50853">
    <property type="entry name" value="FN3"/>
    <property type="match status" value="3"/>
</dbReference>
<reference evidence="3" key="2">
    <citation type="submission" date="2025-09" db="UniProtKB">
        <authorList>
            <consortium name="Ensembl"/>
        </authorList>
    </citation>
    <scope>IDENTIFICATION</scope>
</reference>
<proteinExistence type="predicted"/>
<dbReference type="InterPro" id="IPR013783">
    <property type="entry name" value="Ig-like_fold"/>
</dbReference>
<dbReference type="AlphaFoldDB" id="A0A8C7WPU8"/>
<dbReference type="Gene3D" id="2.60.40.10">
    <property type="entry name" value="Immunoglobulins"/>
    <property type="match status" value="5"/>
</dbReference>
<protein>
    <recommendedName>
        <fullName evidence="2">Fibronectin type-III domain-containing protein</fullName>
    </recommendedName>
</protein>
<dbReference type="InterPro" id="IPR016187">
    <property type="entry name" value="CTDL_fold"/>
</dbReference>
<dbReference type="Ensembl" id="ENSOSIT00000001596.1">
    <property type="protein sequence ID" value="ENSOSIP00000001488.1"/>
    <property type="gene ID" value="ENSOSIG00000000855.1"/>
</dbReference>
<dbReference type="InterPro" id="IPR036116">
    <property type="entry name" value="FN3_sf"/>
</dbReference>
<dbReference type="PANTHER" id="PTHR46708:SF2">
    <property type="entry name" value="FIBRONECTIN TYPE-III DOMAIN-CONTAINING PROTEIN"/>
    <property type="match status" value="1"/>
</dbReference>
<feature type="domain" description="Fibronectin type-III" evidence="2">
    <location>
        <begin position="234"/>
        <end position="316"/>
    </location>
</feature>
<dbReference type="InterPro" id="IPR050991">
    <property type="entry name" value="ECM_Regulatory_Proteins"/>
</dbReference>
<evidence type="ECO:0000256" key="1">
    <source>
        <dbReference type="ARBA" id="ARBA00022737"/>
    </source>
</evidence>
<feature type="domain" description="Fibronectin type-III" evidence="2">
    <location>
        <begin position="317"/>
        <end position="405"/>
    </location>
</feature>
<sequence>MLKSEHWIGLRKYFPNISNTDGSTWIQWANGDPVVFQNWHPDMPVSKFPLPKIDCCSCSCTCPVTTAGILSTIFTTEPVTNFTSVGTGVTKSPPLNATCERAPIFPPVIPETNKLYIEDSCVVMLRFGLWAERNCTDKLPFICYEDKFIGRVDIACNTSQSAFLKWQPGPGNVEYYQVEIKGEPLSQQPQHVLDLSLSLDGLIGGNYYEVNVSAVKCQRFLNPQLAYFYTVPNKVKDLRVHYTTDTSIFLRWDKPDGNVSMYLVKTETQQREVNATELDFNGLMPGTCFTFTVLSGVQDRSKWSEGSVVSNCTRPGKVSNLNVYDVTNNKLTLRWNKPNGNFAGFFIKVTSRNTTQLLHANQSETEKIVTALPSGSYITIEVRVKANSDVMGDATVILAYTVPEPVLNLKLQPGNKELTVTWSYSDSADVTFTAKLWKDDKFMKNASTTEKQIKFQDLKSATNYTVQVYAVSGTHPGIYESASEITLPGTPLNIRATNMSTNNITLEWDAPDGITKATYIVNFTNFWGDKETVVVVDNTKYEFTKLKSGTRYFYEVYNKAGSFLSLPAIYNVSTDPVKMEITLSMLCSSPQSLLCADVTQKKLVLKQVTSQNILGKITTRKQGLKFDFSCFCVAAT</sequence>
<evidence type="ECO:0000313" key="3">
    <source>
        <dbReference type="Ensembl" id="ENSOSIP00000001488.1"/>
    </source>
</evidence>
<organism evidence="3 4">
    <name type="scientific">Oryzias sinensis</name>
    <name type="common">Chinese medaka</name>
    <dbReference type="NCBI Taxonomy" id="183150"/>
    <lineage>
        <taxon>Eukaryota</taxon>
        <taxon>Metazoa</taxon>
        <taxon>Chordata</taxon>
        <taxon>Craniata</taxon>
        <taxon>Vertebrata</taxon>
        <taxon>Euteleostomi</taxon>
        <taxon>Actinopterygii</taxon>
        <taxon>Neopterygii</taxon>
        <taxon>Teleostei</taxon>
        <taxon>Neoteleostei</taxon>
        <taxon>Acanthomorphata</taxon>
        <taxon>Ovalentaria</taxon>
        <taxon>Atherinomorphae</taxon>
        <taxon>Beloniformes</taxon>
        <taxon>Adrianichthyidae</taxon>
        <taxon>Oryziinae</taxon>
        <taxon>Oryzias</taxon>
    </lineage>
</organism>
<accession>A0A8C7WPU8</accession>
<keyword evidence="4" id="KW-1185">Reference proteome</keyword>